<dbReference type="AlphaFoldDB" id="A0A510JHH7"/>
<dbReference type="Proteomes" id="UP000321892">
    <property type="component" value="Chromosome"/>
</dbReference>
<keyword evidence="3" id="KW-1185">Reference proteome</keyword>
<feature type="transmembrane region" description="Helical" evidence="1">
    <location>
        <begin position="7"/>
        <end position="25"/>
    </location>
</feature>
<protein>
    <submittedName>
        <fullName evidence="2">Uncharacterized protein</fullName>
    </submittedName>
</protein>
<dbReference type="KEGG" id="lhf:JCM16775_0375"/>
<sequence length="73" mass="8412">MEIIIRIINALITATTTLVLVNFIYGLVMKFKIKMKTFKFNISNIIAFLIAMIVNLSVIYGLIWIIKFFAIKV</sequence>
<keyword evidence="1" id="KW-1133">Transmembrane helix</keyword>
<keyword evidence="1" id="KW-0472">Membrane</keyword>
<reference evidence="2 3" key="1">
    <citation type="submission" date="2019-07" db="EMBL/GenBank/DDBJ databases">
        <title>Complete Genome Sequence of Leptotrichia hofstadii Strain JCM16775.</title>
        <authorList>
            <person name="Watanabe S."/>
            <person name="Cui L."/>
        </authorList>
    </citation>
    <scope>NUCLEOTIDE SEQUENCE [LARGE SCALE GENOMIC DNA]</scope>
    <source>
        <strain evidence="2 3">JCM16775</strain>
    </source>
</reference>
<name>A0A510JHH7_9FUSO</name>
<evidence type="ECO:0000313" key="2">
    <source>
        <dbReference type="EMBL" id="BBM37685.1"/>
    </source>
</evidence>
<organism evidence="2 3">
    <name type="scientific">Leptotrichia hofstadii</name>
    <dbReference type="NCBI Taxonomy" id="157688"/>
    <lineage>
        <taxon>Bacteria</taxon>
        <taxon>Fusobacteriati</taxon>
        <taxon>Fusobacteriota</taxon>
        <taxon>Fusobacteriia</taxon>
        <taxon>Fusobacteriales</taxon>
        <taxon>Leptotrichiaceae</taxon>
        <taxon>Leptotrichia</taxon>
    </lineage>
</organism>
<gene>
    <name evidence="2" type="ORF">JCM16775_0375</name>
</gene>
<feature type="transmembrane region" description="Helical" evidence="1">
    <location>
        <begin position="45"/>
        <end position="70"/>
    </location>
</feature>
<keyword evidence="1" id="KW-0812">Transmembrane</keyword>
<evidence type="ECO:0000313" key="3">
    <source>
        <dbReference type="Proteomes" id="UP000321892"/>
    </source>
</evidence>
<dbReference type="EMBL" id="AP019823">
    <property type="protein sequence ID" value="BBM37685.1"/>
    <property type="molecule type" value="Genomic_DNA"/>
</dbReference>
<dbReference type="RefSeq" id="WP_026745279.1">
    <property type="nucleotide sequence ID" value="NZ_AP019823.1"/>
</dbReference>
<accession>A0A510JHH7</accession>
<dbReference type="OrthoDB" id="82303at2"/>
<evidence type="ECO:0000256" key="1">
    <source>
        <dbReference type="SAM" id="Phobius"/>
    </source>
</evidence>
<proteinExistence type="predicted"/>